<keyword evidence="1" id="KW-0472">Membrane</keyword>
<reference evidence="2" key="1">
    <citation type="submission" date="2025-08" db="UniProtKB">
        <authorList>
            <consortium name="Ensembl"/>
        </authorList>
    </citation>
    <scope>IDENTIFICATION</scope>
</reference>
<sequence length="98" mass="10297">NRGVKFLMGTVTLELSLLAVALLCPATAMLRIGAFNIQAFGDTKMSNKEVAEIIINVTTPGHLSMRGAKTPVLALCVECLGAGDSVPPPAGNRFWQGN</sequence>
<evidence type="ECO:0000313" key="2">
    <source>
        <dbReference type="Ensembl" id="ENSCCEP00000007911.1"/>
    </source>
</evidence>
<accession>A0A8C0UEV5</accession>
<dbReference type="AlphaFoldDB" id="A0A8C0UEV5"/>
<feature type="transmembrane region" description="Helical" evidence="1">
    <location>
        <begin position="6"/>
        <end position="30"/>
    </location>
</feature>
<protein>
    <submittedName>
        <fullName evidence="2">Uncharacterized protein</fullName>
    </submittedName>
</protein>
<name>A0A8C0UEV5_CYACU</name>
<dbReference type="Ensembl" id="ENSCCET00000012623.1">
    <property type="protein sequence ID" value="ENSCCEP00000007911.1"/>
    <property type="gene ID" value="ENSCCEG00000008231.1"/>
</dbReference>
<keyword evidence="1" id="KW-0812">Transmembrane</keyword>
<organism evidence="2 3">
    <name type="scientific">Cyanistes caeruleus</name>
    <name type="common">Eurasian blue tit</name>
    <name type="synonym">Parus caeruleus</name>
    <dbReference type="NCBI Taxonomy" id="156563"/>
    <lineage>
        <taxon>Eukaryota</taxon>
        <taxon>Metazoa</taxon>
        <taxon>Chordata</taxon>
        <taxon>Craniata</taxon>
        <taxon>Vertebrata</taxon>
        <taxon>Euteleostomi</taxon>
        <taxon>Archelosauria</taxon>
        <taxon>Archosauria</taxon>
        <taxon>Dinosauria</taxon>
        <taxon>Saurischia</taxon>
        <taxon>Theropoda</taxon>
        <taxon>Coelurosauria</taxon>
        <taxon>Aves</taxon>
        <taxon>Neognathae</taxon>
        <taxon>Neoaves</taxon>
        <taxon>Telluraves</taxon>
        <taxon>Australaves</taxon>
        <taxon>Passeriformes</taxon>
        <taxon>Paridae</taxon>
        <taxon>Cyanistes</taxon>
    </lineage>
</organism>
<evidence type="ECO:0000313" key="3">
    <source>
        <dbReference type="Proteomes" id="UP000694410"/>
    </source>
</evidence>
<dbReference type="Proteomes" id="UP000694410">
    <property type="component" value="Unplaced"/>
</dbReference>
<reference evidence="2" key="2">
    <citation type="submission" date="2025-09" db="UniProtKB">
        <authorList>
            <consortium name="Ensembl"/>
        </authorList>
    </citation>
    <scope>IDENTIFICATION</scope>
</reference>
<keyword evidence="1" id="KW-1133">Transmembrane helix</keyword>
<proteinExistence type="predicted"/>
<keyword evidence="3" id="KW-1185">Reference proteome</keyword>
<evidence type="ECO:0000256" key="1">
    <source>
        <dbReference type="SAM" id="Phobius"/>
    </source>
</evidence>